<evidence type="ECO:0000313" key="2">
    <source>
        <dbReference type="Proteomes" id="UP000799753"/>
    </source>
</evidence>
<proteinExistence type="predicted"/>
<evidence type="ECO:0000313" key="1">
    <source>
        <dbReference type="EMBL" id="KAF2635833.1"/>
    </source>
</evidence>
<dbReference type="AlphaFoldDB" id="A0A6A6RMP5"/>
<gene>
    <name evidence="1" type="ORF">P280DRAFT_164607</name>
</gene>
<protein>
    <submittedName>
        <fullName evidence="1">Uncharacterized protein</fullName>
    </submittedName>
</protein>
<accession>A0A6A6RMP5</accession>
<dbReference type="Proteomes" id="UP000799753">
    <property type="component" value="Unassembled WGS sequence"/>
</dbReference>
<keyword evidence="2" id="KW-1185">Reference proteome</keyword>
<organism evidence="1 2">
    <name type="scientific">Massarina eburnea CBS 473.64</name>
    <dbReference type="NCBI Taxonomy" id="1395130"/>
    <lineage>
        <taxon>Eukaryota</taxon>
        <taxon>Fungi</taxon>
        <taxon>Dikarya</taxon>
        <taxon>Ascomycota</taxon>
        <taxon>Pezizomycotina</taxon>
        <taxon>Dothideomycetes</taxon>
        <taxon>Pleosporomycetidae</taxon>
        <taxon>Pleosporales</taxon>
        <taxon>Massarineae</taxon>
        <taxon>Massarinaceae</taxon>
        <taxon>Massarina</taxon>
    </lineage>
</organism>
<name>A0A6A6RMP5_9PLEO</name>
<sequence>MRVTLQRDRKNNAARRWLTAALTISGVAGFPERVRAPVCSSANDVHHSTFVVKLSFLLGACVTHGFSSVTCILVSSIDRTSSPRLAAKIIFSATPYSSKNPGRLARVVFFSRCFFFTRLILLDF</sequence>
<reference evidence="1" key="1">
    <citation type="journal article" date="2020" name="Stud. Mycol.">
        <title>101 Dothideomycetes genomes: a test case for predicting lifestyles and emergence of pathogens.</title>
        <authorList>
            <person name="Haridas S."/>
            <person name="Albert R."/>
            <person name="Binder M."/>
            <person name="Bloem J."/>
            <person name="Labutti K."/>
            <person name="Salamov A."/>
            <person name="Andreopoulos B."/>
            <person name="Baker S."/>
            <person name="Barry K."/>
            <person name="Bills G."/>
            <person name="Bluhm B."/>
            <person name="Cannon C."/>
            <person name="Castanera R."/>
            <person name="Culley D."/>
            <person name="Daum C."/>
            <person name="Ezra D."/>
            <person name="Gonzalez J."/>
            <person name="Henrissat B."/>
            <person name="Kuo A."/>
            <person name="Liang C."/>
            <person name="Lipzen A."/>
            <person name="Lutzoni F."/>
            <person name="Magnuson J."/>
            <person name="Mondo S."/>
            <person name="Nolan M."/>
            <person name="Ohm R."/>
            <person name="Pangilinan J."/>
            <person name="Park H.-J."/>
            <person name="Ramirez L."/>
            <person name="Alfaro M."/>
            <person name="Sun H."/>
            <person name="Tritt A."/>
            <person name="Yoshinaga Y."/>
            <person name="Zwiers L.-H."/>
            <person name="Turgeon B."/>
            <person name="Goodwin S."/>
            <person name="Spatafora J."/>
            <person name="Crous P."/>
            <person name="Grigoriev I."/>
        </authorList>
    </citation>
    <scope>NUCLEOTIDE SEQUENCE</scope>
    <source>
        <strain evidence="1">CBS 473.64</strain>
    </source>
</reference>
<dbReference type="EMBL" id="MU006802">
    <property type="protein sequence ID" value="KAF2635833.1"/>
    <property type="molecule type" value="Genomic_DNA"/>
</dbReference>